<proteinExistence type="inferred from homology"/>
<dbReference type="AlphaFoldDB" id="A0A9D4U1J6"/>
<protein>
    <recommendedName>
        <fullName evidence="4">Methyltransferase type 11 domain-containing protein</fullName>
    </recommendedName>
</protein>
<keyword evidence="2" id="KW-0489">Methyltransferase</keyword>
<name>A0A9D4U1J6_ADICA</name>
<dbReference type="CDD" id="cd02440">
    <property type="entry name" value="AdoMet_MTases"/>
    <property type="match status" value="1"/>
</dbReference>
<evidence type="ECO:0000313" key="5">
    <source>
        <dbReference type="EMBL" id="KAI5059705.1"/>
    </source>
</evidence>
<dbReference type="GO" id="GO:0008757">
    <property type="term" value="F:S-adenosylmethionine-dependent methyltransferase activity"/>
    <property type="evidence" value="ECO:0007669"/>
    <property type="project" value="InterPro"/>
</dbReference>
<dbReference type="PANTHER" id="PTHR12176:SF79">
    <property type="entry name" value="METHYLTRANSFERASE TYPE 11 DOMAIN-CONTAINING PROTEIN"/>
    <property type="match status" value="1"/>
</dbReference>
<reference evidence="5" key="1">
    <citation type="submission" date="2021-01" db="EMBL/GenBank/DDBJ databases">
        <title>Adiantum capillus-veneris genome.</title>
        <authorList>
            <person name="Fang Y."/>
            <person name="Liao Q."/>
        </authorList>
    </citation>
    <scope>NUCLEOTIDE SEQUENCE</scope>
    <source>
        <strain evidence="5">H3</strain>
        <tissue evidence="5">Leaf</tissue>
    </source>
</reference>
<dbReference type="InterPro" id="IPR029063">
    <property type="entry name" value="SAM-dependent_MTases_sf"/>
</dbReference>
<dbReference type="InterPro" id="IPR051419">
    <property type="entry name" value="Lys/N-term_MeTrsfase_sf"/>
</dbReference>
<dbReference type="PANTHER" id="PTHR12176">
    <property type="entry name" value="SAM-DEPENDENT METHYLTRANSFERASE SUPERFAMILY PROTEIN"/>
    <property type="match status" value="1"/>
</dbReference>
<comment type="similarity">
    <text evidence="1">Belongs to the methyltransferase superfamily.</text>
</comment>
<keyword evidence="6" id="KW-1185">Reference proteome</keyword>
<feature type="domain" description="Methyltransferase type 11" evidence="4">
    <location>
        <begin position="49"/>
        <end position="149"/>
    </location>
</feature>
<dbReference type="GO" id="GO:0032259">
    <property type="term" value="P:methylation"/>
    <property type="evidence" value="ECO:0007669"/>
    <property type="project" value="UniProtKB-KW"/>
</dbReference>
<sequence length="245" mass="27526">MTRGPQAYGEASYWDERYKQDGGSFDWYQQFSGLAPLLQKYIPKTSRVLMVGCGNAILSEDMVQDGYQEIVNVDISSVVIEAMQKKYKDFPQLKYMTMDVRDMSSFADHEFDFVIDKGMLDSLMCGSSAQLSAAKMLEEVRRVLKPGGGYMLITYGDPRVRLPHLKTQESNIWTVLLHVLPKPGSKRASEKCTWDVTAPIPVQEDDGFSKAYSVDDPDLHYVYICVKAQEPAKASSKGVKHGKGK</sequence>
<comment type="caution">
    <text evidence="5">The sequence shown here is derived from an EMBL/GenBank/DDBJ whole genome shotgun (WGS) entry which is preliminary data.</text>
</comment>
<accession>A0A9D4U1J6</accession>
<dbReference type="EMBL" id="JABFUD020000025">
    <property type="protein sequence ID" value="KAI5059705.1"/>
    <property type="molecule type" value="Genomic_DNA"/>
</dbReference>
<dbReference type="FunFam" id="3.40.50.150:FF:000224">
    <property type="entry name" value="S-adenosyl-L-methionine-dependent methyltransferases superfamily protein"/>
    <property type="match status" value="1"/>
</dbReference>
<evidence type="ECO:0000256" key="2">
    <source>
        <dbReference type="ARBA" id="ARBA00022603"/>
    </source>
</evidence>
<gene>
    <name evidence="5" type="ORF">GOP47_0026024</name>
</gene>
<evidence type="ECO:0000256" key="1">
    <source>
        <dbReference type="ARBA" id="ARBA00008361"/>
    </source>
</evidence>
<evidence type="ECO:0000313" key="6">
    <source>
        <dbReference type="Proteomes" id="UP000886520"/>
    </source>
</evidence>
<dbReference type="Pfam" id="PF08241">
    <property type="entry name" value="Methyltransf_11"/>
    <property type="match status" value="1"/>
</dbReference>
<evidence type="ECO:0000256" key="3">
    <source>
        <dbReference type="ARBA" id="ARBA00022679"/>
    </source>
</evidence>
<dbReference type="SUPFAM" id="SSF53335">
    <property type="entry name" value="S-adenosyl-L-methionine-dependent methyltransferases"/>
    <property type="match status" value="1"/>
</dbReference>
<dbReference type="InterPro" id="IPR013216">
    <property type="entry name" value="Methyltransf_11"/>
</dbReference>
<keyword evidence="3" id="KW-0808">Transferase</keyword>
<dbReference type="Proteomes" id="UP000886520">
    <property type="component" value="Chromosome 25"/>
</dbReference>
<dbReference type="Gene3D" id="3.40.50.150">
    <property type="entry name" value="Vaccinia Virus protein VP39"/>
    <property type="match status" value="1"/>
</dbReference>
<organism evidence="5 6">
    <name type="scientific">Adiantum capillus-veneris</name>
    <name type="common">Maidenhair fern</name>
    <dbReference type="NCBI Taxonomy" id="13818"/>
    <lineage>
        <taxon>Eukaryota</taxon>
        <taxon>Viridiplantae</taxon>
        <taxon>Streptophyta</taxon>
        <taxon>Embryophyta</taxon>
        <taxon>Tracheophyta</taxon>
        <taxon>Polypodiopsida</taxon>
        <taxon>Polypodiidae</taxon>
        <taxon>Polypodiales</taxon>
        <taxon>Pteridineae</taxon>
        <taxon>Pteridaceae</taxon>
        <taxon>Vittarioideae</taxon>
        <taxon>Adiantum</taxon>
    </lineage>
</organism>
<evidence type="ECO:0000259" key="4">
    <source>
        <dbReference type="Pfam" id="PF08241"/>
    </source>
</evidence>